<dbReference type="NCBIfam" id="NF011595">
    <property type="entry name" value="PRK15020.1"/>
    <property type="match status" value="1"/>
</dbReference>
<keyword evidence="3" id="KW-0067">ATP-binding</keyword>
<dbReference type="PIRSF" id="PIRSF012294">
    <property type="entry name" value="ATR_EutT"/>
    <property type="match status" value="1"/>
</dbReference>
<evidence type="ECO:0000313" key="6">
    <source>
        <dbReference type="Proteomes" id="UP001500392"/>
    </source>
</evidence>
<dbReference type="Gene3D" id="1.20.1200.10">
    <property type="entry name" value="Cobalamin adenosyltransferase-like"/>
    <property type="match status" value="1"/>
</dbReference>
<evidence type="ECO:0000256" key="2">
    <source>
        <dbReference type="ARBA" id="ARBA00022741"/>
    </source>
</evidence>
<evidence type="ECO:0000259" key="4">
    <source>
        <dbReference type="Pfam" id="PF01923"/>
    </source>
</evidence>
<dbReference type="InterPro" id="IPR009194">
    <property type="entry name" value="AdoTrfase_EutT"/>
</dbReference>
<reference evidence="6" key="1">
    <citation type="journal article" date="2019" name="Int. J. Syst. Evol. Microbiol.">
        <title>The Global Catalogue of Microorganisms (GCM) 10K type strain sequencing project: providing services to taxonomists for standard genome sequencing and annotation.</title>
        <authorList>
            <consortium name="The Broad Institute Genomics Platform"/>
            <consortium name="The Broad Institute Genome Sequencing Center for Infectious Disease"/>
            <person name="Wu L."/>
            <person name="Ma J."/>
        </authorList>
    </citation>
    <scope>NUCLEOTIDE SEQUENCE [LARGE SCALE GENOMIC DNA]</scope>
    <source>
        <strain evidence="6">JCM 17304</strain>
    </source>
</reference>
<dbReference type="SUPFAM" id="SSF89028">
    <property type="entry name" value="Cobalamin adenosyltransferase-like"/>
    <property type="match status" value="1"/>
</dbReference>
<evidence type="ECO:0000256" key="1">
    <source>
        <dbReference type="ARBA" id="ARBA00022679"/>
    </source>
</evidence>
<proteinExistence type="predicted"/>
<dbReference type="InterPro" id="IPR016030">
    <property type="entry name" value="CblAdoTrfase-like"/>
</dbReference>
<gene>
    <name evidence="5" type="primary">eutT</name>
    <name evidence="5" type="ORF">GCM10022414_00710</name>
</gene>
<dbReference type="Proteomes" id="UP001500392">
    <property type="component" value="Unassembled WGS sequence"/>
</dbReference>
<dbReference type="EMBL" id="BAABDM010000001">
    <property type="protein sequence ID" value="GAA4082134.1"/>
    <property type="molecule type" value="Genomic_DNA"/>
</dbReference>
<protein>
    <submittedName>
        <fullName evidence="5">Ethanolamine utilization cob(I)yrinic acid a,c-diamide adenosyltransferase EutT</fullName>
    </submittedName>
</protein>
<sequence>MPSFITETWLRQTFGLAHGSEVALPNGCKFTPSASQLLSERKIRIQYTTDENRVFAEQEAAEEIDAAVLRVNPLTGGNRRPLNNCVLCNNHVEQKTELLTLLDDKQLVPKTHPRIGLRGKLDTLIAHTIVVQTQFEPEKKHPLLHQSLADLRSYMGKVLRSEVTEEPLLPISMGEMDAETLHAVSHQPLKYLGHDHLVPELSHGKNVALINLLRAVVREAELDAVRTFVNDSYLLTRGDIVQGLNRLSSALYVLMLMTFVSESTTSKSKDKVRLL</sequence>
<feature type="domain" description="Cobalamin adenosyltransferase-like" evidence="4">
    <location>
        <begin position="100"/>
        <end position="257"/>
    </location>
</feature>
<keyword evidence="2" id="KW-0547">Nucleotide-binding</keyword>
<evidence type="ECO:0000313" key="5">
    <source>
        <dbReference type="EMBL" id="GAA4082134.1"/>
    </source>
</evidence>
<dbReference type="Pfam" id="PF01923">
    <property type="entry name" value="Cob_adeno_trans"/>
    <property type="match status" value="1"/>
</dbReference>
<keyword evidence="1" id="KW-0808">Transferase</keyword>
<keyword evidence="6" id="KW-1185">Reference proteome</keyword>
<organism evidence="5 6">
    <name type="scientific">Zhongshania borealis</name>
    <dbReference type="NCBI Taxonomy" id="889488"/>
    <lineage>
        <taxon>Bacteria</taxon>
        <taxon>Pseudomonadati</taxon>
        <taxon>Pseudomonadota</taxon>
        <taxon>Gammaproteobacteria</taxon>
        <taxon>Cellvibrionales</taxon>
        <taxon>Spongiibacteraceae</taxon>
        <taxon>Zhongshania</taxon>
    </lineage>
</organism>
<accession>A0ABP7W712</accession>
<name>A0ABP7W712_9GAMM</name>
<evidence type="ECO:0000256" key="3">
    <source>
        <dbReference type="ARBA" id="ARBA00022840"/>
    </source>
</evidence>
<comment type="caution">
    <text evidence="5">The sequence shown here is derived from an EMBL/GenBank/DDBJ whole genome shotgun (WGS) entry which is preliminary data.</text>
</comment>
<dbReference type="InterPro" id="IPR036451">
    <property type="entry name" value="CblAdoTrfase-like_sf"/>
</dbReference>